<evidence type="ECO:0000256" key="5">
    <source>
        <dbReference type="ARBA" id="ARBA00022801"/>
    </source>
</evidence>
<dbReference type="InterPro" id="IPR041373">
    <property type="entry name" value="RT_RNaseH"/>
</dbReference>
<sequence>MFYQNKKKETMGIETDELFDDINKKKEERQKLVVHPLRHDDYDRSDLSSQKLPELPVKPILQSILSEEETCVAVPGSGIAQSTISEISHWDEAHLNLQNSNDNMDSKHKTTEDGARQDLQTSKYLLNLSPDEIIDYEHEGKPNTLNLKKDELLGFKESLLSNGLSNDENNDISDPKCVLKVKRLIMQRKTLPKERVPKVIIKKTEGEEYKSYIKESGLLQPAVMLERCSQLDELAKETVHTYTFNCKLCSFSSTSQSCSGISRTESPDKTEKYPLPRGEMLDRMPGAQICSVIDLKSGCHQIKMEPEGIEETSFQFERGKYDIRIVSAVKHFRPYLPGRKFVIKNDHKPLVWVEKLDHKSASKWQEILAAYEFEIVHTCGRENVVSDGLSWQVDAIERIRTEISIIPDLKVGYHQIRMYEAGYGKTIFQLRITQMSVKFRNGPKTFQQLTDRFLENLDEDAIQLYMDDIIVISRHE</sequence>
<organism evidence="8 9">
    <name type="scientific">Ranatra chinensis</name>
    <dbReference type="NCBI Taxonomy" id="642074"/>
    <lineage>
        <taxon>Eukaryota</taxon>
        <taxon>Metazoa</taxon>
        <taxon>Ecdysozoa</taxon>
        <taxon>Arthropoda</taxon>
        <taxon>Hexapoda</taxon>
        <taxon>Insecta</taxon>
        <taxon>Pterygota</taxon>
        <taxon>Neoptera</taxon>
        <taxon>Paraneoptera</taxon>
        <taxon>Hemiptera</taxon>
        <taxon>Heteroptera</taxon>
        <taxon>Panheteroptera</taxon>
        <taxon>Nepomorpha</taxon>
        <taxon>Nepidae</taxon>
        <taxon>Ranatrinae</taxon>
        <taxon>Ranatra</taxon>
    </lineage>
</organism>
<protein>
    <recommendedName>
        <fullName evidence="7">Reverse transcriptase RNase H-like domain-containing protein</fullName>
    </recommendedName>
</protein>
<dbReference type="InterPro" id="IPR043128">
    <property type="entry name" value="Rev_trsase/Diguanyl_cyclase"/>
</dbReference>
<dbReference type="Gene3D" id="3.30.70.270">
    <property type="match status" value="2"/>
</dbReference>
<keyword evidence="2" id="KW-0548">Nucleotidyltransferase</keyword>
<dbReference type="AlphaFoldDB" id="A0ABD0YEA4"/>
<evidence type="ECO:0000256" key="2">
    <source>
        <dbReference type="ARBA" id="ARBA00022695"/>
    </source>
</evidence>
<comment type="caution">
    <text evidence="8">The sequence shown here is derived from an EMBL/GenBank/DDBJ whole genome shotgun (WGS) entry which is preliminary data.</text>
</comment>
<dbReference type="InterPro" id="IPR043502">
    <property type="entry name" value="DNA/RNA_pol_sf"/>
</dbReference>
<dbReference type="Gene3D" id="3.10.10.10">
    <property type="entry name" value="HIV Type 1 Reverse Transcriptase, subunit A, domain 1"/>
    <property type="match status" value="2"/>
</dbReference>
<dbReference type="Pfam" id="PF17917">
    <property type="entry name" value="RT_RNaseH"/>
    <property type="match status" value="1"/>
</dbReference>
<keyword evidence="4" id="KW-0255">Endonuclease</keyword>
<dbReference type="PANTHER" id="PTHR37984">
    <property type="entry name" value="PROTEIN CBG26694"/>
    <property type="match status" value="1"/>
</dbReference>
<keyword evidence="6" id="KW-0695">RNA-directed DNA polymerase</keyword>
<dbReference type="SUPFAM" id="SSF56672">
    <property type="entry name" value="DNA/RNA polymerases"/>
    <property type="match status" value="2"/>
</dbReference>
<dbReference type="PANTHER" id="PTHR37984:SF5">
    <property type="entry name" value="PROTEIN NYNRIN-LIKE"/>
    <property type="match status" value="1"/>
</dbReference>
<keyword evidence="5" id="KW-0378">Hydrolase</keyword>
<evidence type="ECO:0000259" key="7">
    <source>
        <dbReference type="Pfam" id="PF17917"/>
    </source>
</evidence>
<evidence type="ECO:0000313" key="8">
    <source>
        <dbReference type="EMBL" id="KAL1129645.1"/>
    </source>
</evidence>
<dbReference type="GO" id="GO:0003964">
    <property type="term" value="F:RNA-directed DNA polymerase activity"/>
    <property type="evidence" value="ECO:0007669"/>
    <property type="project" value="UniProtKB-KW"/>
</dbReference>
<keyword evidence="3" id="KW-0540">Nuclease</keyword>
<dbReference type="InterPro" id="IPR050951">
    <property type="entry name" value="Retrovirus_Pol_polyprotein"/>
</dbReference>
<evidence type="ECO:0000313" key="9">
    <source>
        <dbReference type="Proteomes" id="UP001558652"/>
    </source>
</evidence>
<dbReference type="Proteomes" id="UP001558652">
    <property type="component" value="Unassembled WGS sequence"/>
</dbReference>
<keyword evidence="1" id="KW-0808">Transferase</keyword>
<accession>A0ABD0YEA4</accession>
<gene>
    <name evidence="8" type="ORF">AAG570_012590</name>
</gene>
<evidence type="ECO:0000256" key="6">
    <source>
        <dbReference type="ARBA" id="ARBA00022918"/>
    </source>
</evidence>
<proteinExistence type="predicted"/>
<reference evidence="8 9" key="1">
    <citation type="submission" date="2024-07" db="EMBL/GenBank/DDBJ databases">
        <title>Chromosome-level genome assembly of the water stick insect Ranatra chinensis (Heteroptera: Nepidae).</title>
        <authorList>
            <person name="Liu X."/>
        </authorList>
    </citation>
    <scope>NUCLEOTIDE SEQUENCE [LARGE SCALE GENOMIC DNA]</scope>
    <source>
        <strain evidence="8">Cailab_2021Rc</strain>
        <tissue evidence="8">Muscle</tissue>
    </source>
</reference>
<feature type="domain" description="Reverse transcriptase RNase H-like" evidence="7">
    <location>
        <begin position="325"/>
        <end position="371"/>
    </location>
</feature>
<evidence type="ECO:0000256" key="3">
    <source>
        <dbReference type="ARBA" id="ARBA00022722"/>
    </source>
</evidence>
<keyword evidence="9" id="KW-1185">Reference proteome</keyword>
<dbReference type="GO" id="GO:0004519">
    <property type="term" value="F:endonuclease activity"/>
    <property type="evidence" value="ECO:0007669"/>
    <property type="project" value="UniProtKB-KW"/>
</dbReference>
<name>A0ABD0YEA4_9HEMI</name>
<evidence type="ECO:0000256" key="1">
    <source>
        <dbReference type="ARBA" id="ARBA00022679"/>
    </source>
</evidence>
<dbReference type="GO" id="GO:0016787">
    <property type="term" value="F:hydrolase activity"/>
    <property type="evidence" value="ECO:0007669"/>
    <property type="project" value="UniProtKB-KW"/>
</dbReference>
<dbReference type="EMBL" id="JBFDAA010000008">
    <property type="protein sequence ID" value="KAL1129645.1"/>
    <property type="molecule type" value="Genomic_DNA"/>
</dbReference>
<evidence type="ECO:0000256" key="4">
    <source>
        <dbReference type="ARBA" id="ARBA00022759"/>
    </source>
</evidence>